<dbReference type="AlphaFoldDB" id="A0A6J7IR50"/>
<name>A0A6J7IR50_9ZZZZ</name>
<dbReference type="InterPro" id="IPR019587">
    <property type="entry name" value="Polyketide_cyclase/dehydratase"/>
</dbReference>
<sequence>MSEVHVTIEIAAPPEAVWAIALDPERLGDWVTIHRALGDHDPGPAREGLRMDQTLTLRGAPFKVHWELVGCEVPVRAEWRGRGPAGSRAETVYDLTPLSDGGTRFSYRNAFHTPLGLLGRVAERAVAGHLPEAEARASLERLKALCEAS</sequence>
<protein>
    <submittedName>
        <fullName evidence="1">Unannotated protein</fullName>
    </submittedName>
</protein>
<dbReference type="Gene3D" id="3.30.530.20">
    <property type="match status" value="1"/>
</dbReference>
<organism evidence="1">
    <name type="scientific">freshwater metagenome</name>
    <dbReference type="NCBI Taxonomy" id="449393"/>
    <lineage>
        <taxon>unclassified sequences</taxon>
        <taxon>metagenomes</taxon>
        <taxon>ecological metagenomes</taxon>
    </lineage>
</organism>
<gene>
    <name evidence="1" type="ORF">UFOPK3674_01296</name>
</gene>
<dbReference type="EMBL" id="CAFBMX010000006">
    <property type="protein sequence ID" value="CAB4933235.1"/>
    <property type="molecule type" value="Genomic_DNA"/>
</dbReference>
<dbReference type="CDD" id="cd07812">
    <property type="entry name" value="SRPBCC"/>
    <property type="match status" value="1"/>
</dbReference>
<evidence type="ECO:0000313" key="1">
    <source>
        <dbReference type="EMBL" id="CAB4933235.1"/>
    </source>
</evidence>
<dbReference type="InterPro" id="IPR023393">
    <property type="entry name" value="START-like_dom_sf"/>
</dbReference>
<dbReference type="SUPFAM" id="SSF55961">
    <property type="entry name" value="Bet v1-like"/>
    <property type="match status" value="1"/>
</dbReference>
<accession>A0A6J7IR50</accession>
<proteinExistence type="predicted"/>
<reference evidence="1" key="1">
    <citation type="submission" date="2020-05" db="EMBL/GenBank/DDBJ databases">
        <authorList>
            <person name="Chiriac C."/>
            <person name="Salcher M."/>
            <person name="Ghai R."/>
            <person name="Kavagutti S V."/>
        </authorList>
    </citation>
    <scope>NUCLEOTIDE SEQUENCE</scope>
</reference>
<dbReference type="Pfam" id="PF10604">
    <property type="entry name" value="Polyketide_cyc2"/>
    <property type="match status" value="1"/>
</dbReference>